<dbReference type="InterPro" id="IPR015797">
    <property type="entry name" value="NUDIX_hydrolase-like_dom_sf"/>
</dbReference>
<evidence type="ECO:0000313" key="1">
    <source>
        <dbReference type="EMBL" id="QNN61207.1"/>
    </source>
</evidence>
<proteinExistence type="predicted"/>
<sequence>MKHFKKKTQQPRSTFIPKAVLILVDEENRIGLLQSTHDSNLWQLPETTIHPKETLEASLTQDCINEFNLEIENLIISNAFTERQEAFEEELFIVTTVYYTDLFKFKENQTQIEFFDLEHLPLNMDKEHLKYIEDYNHVIEKQFMKYVLLNGQMF</sequence>
<dbReference type="Gene3D" id="3.90.79.10">
    <property type="entry name" value="Nucleoside Triphosphate Pyrophosphohydrolase"/>
    <property type="match status" value="1"/>
</dbReference>
<name>A0A7G9S032_9FIRM</name>
<evidence type="ECO:0008006" key="3">
    <source>
        <dbReference type="Google" id="ProtNLM"/>
    </source>
</evidence>
<organism evidence="1 2">
    <name type="scientific">Erysipelothrix inopinata</name>
    <dbReference type="NCBI Taxonomy" id="225084"/>
    <lineage>
        <taxon>Bacteria</taxon>
        <taxon>Bacillati</taxon>
        <taxon>Bacillota</taxon>
        <taxon>Erysipelotrichia</taxon>
        <taxon>Erysipelotrichales</taxon>
        <taxon>Erysipelotrichaceae</taxon>
        <taxon>Erysipelothrix</taxon>
    </lineage>
</organism>
<dbReference type="Proteomes" id="UP000515928">
    <property type="component" value="Chromosome"/>
</dbReference>
<dbReference type="AlphaFoldDB" id="A0A7G9S032"/>
<dbReference type="EMBL" id="CP060715">
    <property type="protein sequence ID" value="QNN61207.1"/>
    <property type="molecule type" value="Genomic_DNA"/>
</dbReference>
<reference evidence="1 2" key="1">
    <citation type="submission" date="2020-08" db="EMBL/GenBank/DDBJ databases">
        <title>Genome sequence of Erysipelothrix inopinata DSM 15511T.</title>
        <authorList>
            <person name="Hyun D.-W."/>
            <person name="Bae J.-W."/>
        </authorList>
    </citation>
    <scope>NUCLEOTIDE SEQUENCE [LARGE SCALE GENOMIC DNA]</scope>
    <source>
        <strain evidence="1 2">DSM 15511</strain>
    </source>
</reference>
<protein>
    <recommendedName>
        <fullName evidence="3">NUDIX domain-containing protein</fullName>
    </recommendedName>
</protein>
<gene>
    <name evidence="1" type="ORF">H9L01_02235</name>
</gene>
<keyword evidence="2" id="KW-1185">Reference proteome</keyword>
<accession>A0A7G9S032</accession>
<dbReference type="SUPFAM" id="SSF55811">
    <property type="entry name" value="Nudix"/>
    <property type="match status" value="1"/>
</dbReference>
<dbReference type="RefSeq" id="WP_187534409.1">
    <property type="nucleotide sequence ID" value="NZ_CBCSHU010000001.1"/>
</dbReference>
<evidence type="ECO:0000313" key="2">
    <source>
        <dbReference type="Proteomes" id="UP000515928"/>
    </source>
</evidence>
<dbReference type="KEGG" id="eio:H9L01_02235"/>